<name>A0A2T7UHR2_9BURK</name>
<sequence>MAKAGDQDAALELVIDVAVPWLYEQRYRFGSGLLFVAPHAQEATGDNAIPQTLSSVCAEIFDGTSDTEIVQSDRVYHTGADPMERMAARAQFVGRVLPGAEYVLVDDVTSLGGTLAELANYIQLYGGIVKGAVVLVNAGRNPELVPKAKFVQLIKERFDDEFTDVFGIEPNALTANEAQYLAGFRSVDAIRNRLVAAEQEIDRRLRSKGITRTP</sequence>
<evidence type="ECO:0008006" key="3">
    <source>
        <dbReference type="Google" id="ProtNLM"/>
    </source>
</evidence>
<comment type="caution">
    <text evidence="1">The sequence shown here is derived from an EMBL/GenBank/DDBJ whole genome shotgun (WGS) entry which is preliminary data.</text>
</comment>
<keyword evidence="2" id="KW-1185">Reference proteome</keyword>
<dbReference type="AlphaFoldDB" id="A0A2T7UHR2"/>
<dbReference type="InterPro" id="IPR029057">
    <property type="entry name" value="PRTase-like"/>
</dbReference>
<dbReference type="SUPFAM" id="SSF53271">
    <property type="entry name" value="PRTase-like"/>
    <property type="match status" value="1"/>
</dbReference>
<dbReference type="EMBL" id="LFYT02000003">
    <property type="protein sequence ID" value="PVE44161.1"/>
    <property type="molecule type" value="Genomic_DNA"/>
</dbReference>
<evidence type="ECO:0000313" key="2">
    <source>
        <dbReference type="Proteomes" id="UP000037507"/>
    </source>
</evidence>
<accession>A0A2T7UHR2</accession>
<protein>
    <recommendedName>
        <fullName evidence="3">Conjugal transfer protein TraN</fullName>
    </recommendedName>
</protein>
<dbReference type="InterPro" id="IPR000836">
    <property type="entry name" value="PRTase_dom"/>
</dbReference>
<dbReference type="Gene3D" id="3.40.50.2020">
    <property type="match status" value="1"/>
</dbReference>
<evidence type="ECO:0000313" key="1">
    <source>
        <dbReference type="EMBL" id="PVE44161.1"/>
    </source>
</evidence>
<proteinExistence type="predicted"/>
<dbReference type="Proteomes" id="UP000037507">
    <property type="component" value="Unassembled WGS sequence"/>
</dbReference>
<gene>
    <name evidence="1" type="ORF">H663_004225</name>
</gene>
<reference evidence="1" key="1">
    <citation type="submission" date="2017-04" db="EMBL/GenBank/DDBJ databases">
        <title>Unexpected and diverse lifestyles within the genus Limnohabitans.</title>
        <authorList>
            <person name="Kasalicky V."/>
            <person name="Mehrshad M."/>
            <person name="Andrei S.-A."/>
            <person name="Salcher M."/>
            <person name="Kratochvilova H."/>
            <person name="Simek K."/>
            <person name="Ghai R."/>
        </authorList>
    </citation>
    <scope>NUCLEOTIDE SEQUENCE [LARGE SCALE GENOMIC DNA]</scope>
    <source>
        <strain evidence="1">II-D5</strain>
    </source>
</reference>
<dbReference type="CDD" id="cd06223">
    <property type="entry name" value="PRTases_typeI"/>
    <property type="match status" value="1"/>
</dbReference>
<dbReference type="STRING" id="1293045.H663_18815"/>
<organism evidence="1 2">
    <name type="scientific">Limnohabitans planktonicus II-D5</name>
    <dbReference type="NCBI Taxonomy" id="1293045"/>
    <lineage>
        <taxon>Bacteria</taxon>
        <taxon>Pseudomonadati</taxon>
        <taxon>Pseudomonadota</taxon>
        <taxon>Betaproteobacteria</taxon>
        <taxon>Burkholderiales</taxon>
        <taxon>Comamonadaceae</taxon>
        <taxon>Limnohabitans</taxon>
    </lineage>
</organism>